<dbReference type="PRINTS" id="PR00060">
    <property type="entry name" value="RIBOSOMALL16"/>
</dbReference>
<protein>
    <recommendedName>
        <fullName evidence="6 7">Large ribosomal subunit protein uL16</fullName>
    </recommendedName>
</protein>
<evidence type="ECO:0000256" key="7">
    <source>
        <dbReference type="HAMAP-Rule" id="MF_01342"/>
    </source>
</evidence>
<dbReference type="InterPro" id="IPR000114">
    <property type="entry name" value="Ribosomal_uL16_bact-type"/>
</dbReference>
<dbReference type="RefSeq" id="WP_054126406.1">
    <property type="nucleotide sequence ID" value="NZ_CP180191.1"/>
</dbReference>
<dbReference type="InterPro" id="IPR016180">
    <property type="entry name" value="Ribosomal_uL16_dom"/>
</dbReference>
<comment type="caution">
    <text evidence="11">The sequence shown here is derived from an EMBL/GenBank/DDBJ whole genome shotgun (WGS) entry which is preliminary data.</text>
</comment>
<feature type="region of interest" description="Disordered" evidence="10">
    <location>
        <begin position="1"/>
        <end position="20"/>
    </location>
</feature>
<dbReference type="EMBL" id="JBHRTI010000004">
    <property type="protein sequence ID" value="MFC3147466.1"/>
    <property type="molecule type" value="Genomic_DNA"/>
</dbReference>
<name>A0ABV7H4H7_9BURK</name>
<evidence type="ECO:0000256" key="2">
    <source>
        <dbReference type="ARBA" id="ARBA00022555"/>
    </source>
</evidence>
<dbReference type="InterPro" id="IPR020798">
    <property type="entry name" value="Ribosomal_uL16_CS"/>
</dbReference>
<dbReference type="CDD" id="cd01433">
    <property type="entry name" value="Ribosomal_L16_L10e"/>
    <property type="match status" value="1"/>
</dbReference>
<dbReference type="PROSITE" id="PS00586">
    <property type="entry name" value="RIBOSOMAL_L16_1"/>
    <property type="match status" value="1"/>
</dbReference>
<evidence type="ECO:0000256" key="1">
    <source>
        <dbReference type="ARBA" id="ARBA00008931"/>
    </source>
</evidence>
<evidence type="ECO:0000256" key="9">
    <source>
        <dbReference type="RuleBase" id="RU004414"/>
    </source>
</evidence>
<keyword evidence="5 7" id="KW-0687">Ribonucleoprotein</keyword>
<keyword evidence="4 7" id="KW-0689">Ribosomal protein</keyword>
<keyword evidence="2 7" id="KW-0820">tRNA-binding</keyword>
<comment type="similarity">
    <text evidence="1 7 8">Belongs to the universal ribosomal protein uL16 family.</text>
</comment>
<organism evidence="11 12">
    <name type="scientific">Piscinibacterium candidicorallinum</name>
    <dbReference type="NCBI Taxonomy" id="1793872"/>
    <lineage>
        <taxon>Bacteria</taxon>
        <taxon>Pseudomonadati</taxon>
        <taxon>Pseudomonadota</taxon>
        <taxon>Betaproteobacteria</taxon>
        <taxon>Burkholderiales</taxon>
        <taxon>Piscinibacterium</taxon>
    </lineage>
</organism>
<evidence type="ECO:0000256" key="5">
    <source>
        <dbReference type="ARBA" id="ARBA00023274"/>
    </source>
</evidence>
<evidence type="ECO:0000313" key="11">
    <source>
        <dbReference type="EMBL" id="MFC3147466.1"/>
    </source>
</evidence>
<evidence type="ECO:0000256" key="10">
    <source>
        <dbReference type="SAM" id="MobiDB-lite"/>
    </source>
</evidence>
<keyword evidence="3 7" id="KW-0699">rRNA-binding</keyword>
<sequence length="138" mass="15457">MLQPARRKYRKEQKGRNTGVATRGATVAFGEYGLKAIGRGRLTARQIEAARRAMTRHIKRGGRIWIRIFPDKPISQKPAEVRMGNGKGNPEYYVAEIQPGKVLYEMDGVGEEMAREAFRLAAAKLPLQCVFVTRQIGA</sequence>
<evidence type="ECO:0000256" key="4">
    <source>
        <dbReference type="ARBA" id="ARBA00022980"/>
    </source>
</evidence>
<dbReference type="InterPro" id="IPR047873">
    <property type="entry name" value="Ribosomal_uL16"/>
</dbReference>
<dbReference type="Proteomes" id="UP001595556">
    <property type="component" value="Unassembled WGS sequence"/>
</dbReference>
<dbReference type="PANTHER" id="PTHR12220">
    <property type="entry name" value="50S/60S RIBOSOMAL PROTEIN L16"/>
    <property type="match status" value="1"/>
</dbReference>
<feature type="compositionally biased region" description="Basic residues" evidence="10">
    <location>
        <begin position="1"/>
        <end position="13"/>
    </location>
</feature>
<dbReference type="Gene3D" id="3.90.1170.10">
    <property type="entry name" value="Ribosomal protein L10e/L16"/>
    <property type="match status" value="1"/>
</dbReference>
<dbReference type="NCBIfam" id="TIGR01164">
    <property type="entry name" value="rplP_bact"/>
    <property type="match status" value="1"/>
</dbReference>
<evidence type="ECO:0000313" key="12">
    <source>
        <dbReference type="Proteomes" id="UP001595556"/>
    </source>
</evidence>
<dbReference type="HAMAP" id="MF_01342">
    <property type="entry name" value="Ribosomal_uL16"/>
    <property type="match status" value="1"/>
</dbReference>
<dbReference type="InterPro" id="IPR036920">
    <property type="entry name" value="Ribosomal_uL16_sf"/>
</dbReference>
<gene>
    <name evidence="7 11" type="primary">rplP</name>
    <name evidence="11" type="ORF">ACFOEN_07415</name>
</gene>
<evidence type="ECO:0000256" key="8">
    <source>
        <dbReference type="RuleBase" id="RU004413"/>
    </source>
</evidence>
<dbReference type="SUPFAM" id="SSF54686">
    <property type="entry name" value="Ribosomal protein L16p/L10e"/>
    <property type="match status" value="1"/>
</dbReference>
<proteinExistence type="inferred from homology"/>
<evidence type="ECO:0000256" key="6">
    <source>
        <dbReference type="ARBA" id="ARBA00035198"/>
    </source>
</evidence>
<keyword evidence="12" id="KW-1185">Reference proteome</keyword>
<evidence type="ECO:0000256" key="3">
    <source>
        <dbReference type="ARBA" id="ARBA00022730"/>
    </source>
</evidence>
<comment type="function">
    <text evidence="7 9">Binds 23S rRNA and is also seen to make contacts with the A and possibly P site tRNAs.</text>
</comment>
<dbReference type="PANTHER" id="PTHR12220:SF13">
    <property type="entry name" value="LARGE RIBOSOMAL SUBUNIT PROTEIN UL16M"/>
    <property type="match status" value="1"/>
</dbReference>
<comment type="subunit">
    <text evidence="7 9">Part of the 50S ribosomal subunit.</text>
</comment>
<accession>A0ABV7H4H7</accession>
<reference evidence="12" key="1">
    <citation type="journal article" date="2019" name="Int. J. Syst. Evol. Microbiol.">
        <title>The Global Catalogue of Microorganisms (GCM) 10K type strain sequencing project: providing services to taxonomists for standard genome sequencing and annotation.</title>
        <authorList>
            <consortium name="The Broad Institute Genomics Platform"/>
            <consortium name="The Broad Institute Genome Sequencing Center for Infectious Disease"/>
            <person name="Wu L."/>
            <person name="Ma J."/>
        </authorList>
    </citation>
    <scope>NUCLEOTIDE SEQUENCE [LARGE SCALE GENOMIC DNA]</scope>
    <source>
        <strain evidence="12">KCTC 52168</strain>
    </source>
</reference>
<keyword evidence="7 9" id="KW-0694">RNA-binding</keyword>
<dbReference type="Pfam" id="PF00252">
    <property type="entry name" value="Ribosomal_L16"/>
    <property type="match status" value="1"/>
</dbReference>
<dbReference type="GO" id="GO:0005840">
    <property type="term" value="C:ribosome"/>
    <property type="evidence" value="ECO:0007669"/>
    <property type="project" value="UniProtKB-KW"/>
</dbReference>